<keyword evidence="3 7" id="KW-0812">Transmembrane</keyword>
<dbReference type="EMBL" id="JBHTJZ010000009">
    <property type="protein sequence ID" value="MFD0959664.1"/>
    <property type="molecule type" value="Genomic_DNA"/>
</dbReference>
<keyword evidence="4 7" id="KW-1133">Transmembrane helix</keyword>
<feature type="transmembrane region" description="Helical" evidence="7">
    <location>
        <begin position="235"/>
        <end position="253"/>
    </location>
</feature>
<evidence type="ECO:0000256" key="2">
    <source>
        <dbReference type="ARBA" id="ARBA00022475"/>
    </source>
</evidence>
<sequence>MNQTIPYRVEDVTEICLLAGKIMLQSGGETYRVEDTMMRIAEAFGIPESQSFVMPTGIIFGIQGAYPATRLVRITDRTTDLQKVTQVNDLSRQIASGNISLDEALEALKGIDEAKSAYPAWVQIAAAAVASGCFMIMFQGVWADFIPVSIAGGIGLALLIWLHLIIPIRFFAEFLASMAIGTVSVLMVKLGFGHHLDLMIIGSVMPLVPGLLLTNAVRDLMAGHLLSGLSKGADAFLTAAAIGAGIAVVLSVFQL</sequence>
<dbReference type="InterPro" id="IPR010619">
    <property type="entry name" value="ThrE-like_N"/>
</dbReference>
<feature type="transmembrane region" description="Helical" evidence="7">
    <location>
        <begin position="118"/>
        <end position="139"/>
    </location>
</feature>
<feature type="domain" description="Threonine/serine exporter-like N-terminal" evidence="8">
    <location>
        <begin position="15"/>
        <end position="252"/>
    </location>
</feature>
<comment type="similarity">
    <text evidence="6">Belongs to the ThrE exporter (TC 2.A.79) family.</text>
</comment>
<gene>
    <name evidence="9" type="ORF">ACFQ2I_09680</name>
</gene>
<name>A0ABW3HQC6_9BACL</name>
<organism evidence="9 10">
    <name type="scientific">Paenibacillus chungangensis</name>
    <dbReference type="NCBI Taxonomy" id="696535"/>
    <lineage>
        <taxon>Bacteria</taxon>
        <taxon>Bacillati</taxon>
        <taxon>Bacillota</taxon>
        <taxon>Bacilli</taxon>
        <taxon>Bacillales</taxon>
        <taxon>Paenibacillaceae</taxon>
        <taxon>Paenibacillus</taxon>
    </lineage>
</organism>
<evidence type="ECO:0000256" key="6">
    <source>
        <dbReference type="ARBA" id="ARBA00034125"/>
    </source>
</evidence>
<reference evidence="10" key="1">
    <citation type="journal article" date="2019" name="Int. J. Syst. Evol. Microbiol.">
        <title>The Global Catalogue of Microorganisms (GCM) 10K type strain sequencing project: providing services to taxonomists for standard genome sequencing and annotation.</title>
        <authorList>
            <consortium name="The Broad Institute Genomics Platform"/>
            <consortium name="The Broad Institute Genome Sequencing Center for Infectious Disease"/>
            <person name="Wu L."/>
            <person name="Ma J."/>
        </authorList>
    </citation>
    <scope>NUCLEOTIDE SEQUENCE [LARGE SCALE GENOMIC DNA]</scope>
    <source>
        <strain evidence="10">CCUG 59129</strain>
    </source>
</reference>
<evidence type="ECO:0000256" key="7">
    <source>
        <dbReference type="SAM" id="Phobius"/>
    </source>
</evidence>
<keyword evidence="5 7" id="KW-0472">Membrane</keyword>
<feature type="transmembrane region" description="Helical" evidence="7">
    <location>
        <begin position="171"/>
        <end position="192"/>
    </location>
</feature>
<protein>
    <submittedName>
        <fullName evidence="9">Threonine/serine exporter family protein</fullName>
    </submittedName>
</protein>
<evidence type="ECO:0000259" key="8">
    <source>
        <dbReference type="Pfam" id="PF06738"/>
    </source>
</evidence>
<comment type="caution">
    <text evidence="9">The sequence shown here is derived from an EMBL/GenBank/DDBJ whole genome shotgun (WGS) entry which is preliminary data.</text>
</comment>
<evidence type="ECO:0000313" key="9">
    <source>
        <dbReference type="EMBL" id="MFD0959664.1"/>
    </source>
</evidence>
<comment type="subcellular location">
    <subcellularLocation>
        <location evidence="1">Cell membrane</location>
        <topology evidence="1">Multi-pass membrane protein</topology>
    </subcellularLocation>
</comment>
<keyword evidence="10" id="KW-1185">Reference proteome</keyword>
<dbReference type="PANTHER" id="PTHR34390">
    <property type="entry name" value="UPF0442 PROTEIN YJJB-RELATED"/>
    <property type="match status" value="1"/>
</dbReference>
<feature type="transmembrane region" description="Helical" evidence="7">
    <location>
        <begin position="145"/>
        <end position="164"/>
    </location>
</feature>
<dbReference type="Proteomes" id="UP001596989">
    <property type="component" value="Unassembled WGS sequence"/>
</dbReference>
<evidence type="ECO:0000256" key="4">
    <source>
        <dbReference type="ARBA" id="ARBA00022989"/>
    </source>
</evidence>
<evidence type="ECO:0000313" key="10">
    <source>
        <dbReference type="Proteomes" id="UP001596989"/>
    </source>
</evidence>
<evidence type="ECO:0000256" key="3">
    <source>
        <dbReference type="ARBA" id="ARBA00022692"/>
    </source>
</evidence>
<dbReference type="Pfam" id="PF06738">
    <property type="entry name" value="ThrE"/>
    <property type="match status" value="1"/>
</dbReference>
<dbReference type="InterPro" id="IPR050539">
    <property type="entry name" value="ThrE_Dicarb/AminoAcid_Exp"/>
</dbReference>
<evidence type="ECO:0000256" key="1">
    <source>
        <dbReference type="ARBA" id="ARBA00004651"/>
    </source>
</evidence>
<dbReference type="RefSeq" id="WP_377563860.1">
    <property type="nucleotide sequence ID" value="NZ_JBHTJZ010000009.1"/>
</dbReference>
<proteinExistence type="inferred from homology"/>
<keyword evidence="2" id="KW-1003">Cell membrane</keyword>
<dbReference type="PANTHER" id="PTHR34390:SF2">
    <property type="entry name" value="SUCCINATE TRANSPORTER SUBUNIT YJJP-RELATED"/>
    <property type="match status" value="1"/>
</dbReference>
<accession>A0ABW3HQC6</accession>
<evidence type="ECO:0000256" key="5">
    <source>
        <dbReference type="ARBA" id="ARBA00023136"/>
    </source>
</evidence>